<gene>
    <name evidence="1" type="ORF">ENQ87_12795</name>
</gene>
<organism evidence="1">
    <name type="scientific">Geobacter metallireducens</name>
    <dbReference type="NCBI Taxonomy" id="28232"/>
    <lineage>
        <taxon>Bacteria</taxon>
        <taxon>Pseudomonadati</taxon>
        <taxon>Thermodesulfobacteriota</taxon>
        <taxon>Desulfuromonadia</taxon>
        <taxon>Geobacterales</taxon>
        <taxon>Geobacteraceae</taxon>
        <taxon>Geobacter</taxon>
    </lineage>
</organism>
<proteinExistence type="predicted"/>
<reference evidence="1" key="1">
    <citation type="journal article" date="2020" name="mSystems">
        <title>Genome- and Community-Level Interaction Insights into Carbon Utilization and Element Cycling Functions of Hydrothermarchaeota in Hydrothermal Sediment.</title>
        <authorList>
            <person name="Zhou Z."/>
            <person name="Liu Y."/>
            <person name="Xu W."/>
            <person name="Pan J."/>
            <person name="Luo Z.H."/>
            <person name="Li M."/>
        </authorList>
    </citation>
    <scope>NUCLEOTIDE SEQUENCE [LARGE SCALE GENOMIC DNA]</scope>
    <source>
        <strain evidence="1">SpSt-349</strain>
    </source>
</reference>
<dbReference type="AlphaFoldDB" id="A0A831XGE2"/>
<dbReference type="EMBL" id="DSOV01000056">
    <property type="protein sequence ID" value="HEN43225.1"/>
    <property type="molecule type" value="Genomic_DNA"/>
</dbReference>
<comment type="caution">
    <text evidence="1">The sequence shown here is derived from an EMBL/GenBank/DDBJ whole genome shotgun (WGS) entry which is preliminary data.</text>
</comment>
<protein>
    <submittedName>
        <fullName evidence="1">Uncharacterized protein</fullName>
    </submittedName>
</protein>
<evidence type="ECO:0000313" key="1">
    <source>
        <dbReference type="EMBL" id="HEN43225.1"/>
    </source>
</evidence>
<name>A0A831XGE2_GEOME</name>
<sequence length="78" mass="8557">MSCTGETHKQHMCYLNSQGEDERIRNLSDNPTVECRQCGAKANRVEYVCAAHLRETAPNVEGGHGSVGFDEIGKPHEG</sequence>
<accession>A0A831XGE2</accession>